<feature type="transmembrane region" description="Helical" evidence="7">
    <location>
        <begin position="253"/>
        <end position="272"/>
    </location>
</feature>
<dbReference type="PANTHER" id="PTHR20855:SF52">
    <property type="entry name" value="ADIPONECTIN RECEPTOR PROTEIN"/>
    <property type="match status" value="1"/>
</dbReference>
<dbReference type="EMBL" id="OU015568">
    <property type="protein sequence ID" value="CAG5083436.1"/>
    <property type="molecule type" value="Genomic_DNA"/>
</dbReference>
<accession>A0ABN7RQA1</accession>
<gene>
    <name evidence="8" type="ORF">OKIOD_LOCUS1937</name>
</gene>
<evidence type="ECO:0000256" key="1">
    <source>
        <dbReference type="ARBA" id="ARBA00004141"/>
    </source>
</evidence>
<proteinExistence type="inferred from homology"/>
<reference evidence="8 9" key="1">
    <citation type="submission" date="2021-04" db="EMBL/GenBank/DDBJ databases">
        <authorList>
            <person name="Bliznina A."/>
        </authorList>
    </citation>
    <scope>NUCLEOTIDE SEQUENCE [LARGE SCALE GENOMIC DNA]</scope>
</reference>
<evidence type="ECO:0000256" key="4">
    <source>
        <dbReference type="ARBA" id="ARBA00022989"/>
    </source>
</evidence>
<keyword evidence="5 7" id="KW-0472">Membrane</keyword>
<feature type="transmembrane region" description="Helical" evidence="7">
    <location>
        <begin position="127"/>
        <end position="149"/>
    </location>
</feature>
<evidence type="ECO:0000256" key="5">
    <source>
        <dbReference type="ARBA" id="ARBA00023136"/>
    </source>
</evidence>
<protein>
    <submittedName>
        <fullName evidence="8">Oidioi.mRNA.OKI2018_I69.PAR.g10379.t1.cds</fullName>
    </submittedName>
</protein>
<evidence type="ECO:0000313" key="9">
    <source>
        <dbReference type="Proteomes" id="UP001158576"/>
    </source>
</evidence>
<sequence length="329" mass="38117">MSMSSKSNRSFRNDYGSPEIEESTGSAEQEESSNIDIREEAPTDWLRLLKYDELEEWQKDNEFIQKWYRAPMHSFKYSLLSCFRWHNETINIWTHFLPSVFFAVFIVTHSSLSSENFVNQIEEKQIIGLFVFFAWLCLFLSALFHTFLAHSRKISSIFGRLDFCGITLLIMGSFIPWIYYNFYCMPQSQLSYISCLSVLGLFTMVFTQWQRFSTPEYRVVRACLFIALAMSSMIPIFHACARVGVVNAWEECQLKWIVIMAASYLFGTYLYATQKPEADFPGKFDLFGCSHNIFHIFVVGGVVSHLIGVTNLRDLRQALGSNCTDLPDQ</sequence>
<evidence type="ECO:0000256" key="7">
    <source>
        <dbReference type="SAM" id="Phobius"/>
    </source>
</evidence>
<keyword evidence="9" id="KW-1185">Reference proteome</keyword>
<feature type="transmembrane region" description="Helical" evidence="7">
    <location>
        <begin position="284"/>
        <end position="307"/>
    </location>
</feature>
<feature type="compositionally biased region" description="Polar residues" evidence="6">
    <location>
        <begin position="1"/>
        <end position="10"/>
    </location>
</feature>
<keyword evidence="3 7" id="KW-0812">Transmembrane</keyword>
<feature type="transmembrane region" description="Helical" evidence="7">
    <location>
        <begin position="189"/>
        <end position="207"/>
    </location>
</feature>
<evidence type="ECO:0000256" key="3">
    <source>
        <dbReference type="ARBA" id="ARBA00022692"/>
    </source>
</evidence>
<feature type="transmembrane region" description="Helical" evidence="7">
    <location>
        <begin position="161"/>
        <end position="183"/>
    </location>
</feature>
<dbReference type="Pfam" id="PF03006">
    <property type="entry name" value="HlyIII"/>
    <property type="match status" value="1"/>
</dbReference>
<feature type="region of interest" description="Disordered" evidence="6">
    <location>
        <begin position="1"/>
        <end position="35"/>
    </location>
</feature>
<dbReference type="InterPro" id="IPR004254">
    <property type="entry name" value="AdipoR/HlyIII-related"/>
</dbReference>
<keyword evidence="4 7" id="KW-1133">Transmembrane helix</keyword>
<evidence type="ECO:0000313" key="8">
    <source>
        <dbReference type="EMBL" id="CAG5083436.1"/>
    </source>
</evidence>
<evidence type="ECO:0000256" key="6">
    <source>
        <dbReference type="SAM" id="MobiDB-lite"/>
    </source>
</evidence>
<dbReference type="Proteomes" id="UP001158576">
    <property type="component" value="Chromosome PAR"/>
</dbReference>
<comment type="similarity">
    <text evidence="2">Belongs to the ADIPOR family.</text>
</comment>
<feature type="transmembrane region" description="Helical" evidence="7">
    <location>
        <begin position="219"/>
        <end position="241"/>
    </location>
</feature>
<dbReference type="PANTHER" id="PTHR20855">
    <property type="entry name" value="ADIPOR/PROGESTIN RECEPTOR-RELATED"/>
    <property type="match status" value="1"/>
</dbReference>
<comment type="subcellular location">
    <subcellularLocation>
        <location evidence="1">Membrane</location>
        <topology evidence="1">Multi-pass membrane protein</topology>
    </subcellularLocation>
</comment>
<organism evidence="8 9">
    <name type="scientific">Oikopleura dioica</name>
    <name type="common">Tunicate</name>
    <dbReference type="NCBI Taxonomy" id="34765"/>
    <lineage>
        <taxon>Eukaryota</taxon>
        <taxon>Metazoa</taxon>
        <taxon>Chordata</taxon>
        <taxon>Tunicata</taxon>
        <taxon>Appendicularia</taxon>
        <taxon>Copelata</taxon>
        <taxon>Oikopleuridae</taxon>
        <taxon>Oikopleura</taxon>
    </lineage>
</organism>
<name>A0ABN7RQA1_OIKDI</name>
<evidence type="ECO:0000256" key="2">
    <source>
        <dbReference type="ARBA" id="ARBA00007018"/>
    </source>
</evidence>